<dbReference type="HOGENOM" id="CLU_3191297_0_0_1"/>
<dbReference type="AlphaFoldDB" id="A0A0D0VEA3"/>
<proteinExistence type="predicted"/>
<sequence>MYSRPIHASIMESTVRLRGFSLWNLAERKEGKEKKSSVIPACRPCT</sequence>
<organism evidence="1">
    <name type="scientific">Cryptococcus bacillisporus CA1280</name>
    <dbReference type="NCBI Taxonomy" id="1296109"/>
    <lineage>
        <taxon>Eukaryota</taxon>
        <taxon>Fungi</taxon>
        <taxon>Dikarya</taxon>
        <taxon>Basidiomycota</taxon>
        <taxon>Agaricomycotina</taxon>
        <taxon>Tremellomycetes</taxon>
        <taxon>Tremellales</taxon>
        <taxon>Cryptococcaceae</taxon>
        <taxon>Cryptococcus</taxon>
        <taxon>Cryptococcus gattii species complex</taxon>
    </lineage>
</organism>
<evidence type="ECO:0000313" key="1">
    <source>
        <dbReference type="EMBL" id="KIR45846.1"/>
    </source>
</evidence>
<protein>
    <submittedName>
        <fullName evidence="1">Uncharacterized protein</fullName>
    </submittedName>
</protein>
<reference evidence="1" key="1">
    <citation type="submission" date="2015-01" db="EMBL/GenBank/DDBJ databases">
        <title>The Genome Sequence of Cryptococcus gattii CA1280.</title>
        <authorList>
            <consortium name="The Broad Institute Genomics Platform"/>
            <person name="Cuomo C."/>
            <person name="Litvintseva A."/>
            <person name="Chen Y."/>
            <person name="Heitman J."/>
            <person name="Sun S."/>
            <person name="Springer D."/>
            <person name="Dromer F."/>
            <person name="Young S."/>
            <person name="Zeng Q."/>
            <person name="Gargeya S."/>
            <person name="Abouelleil A."/>
            <person name="Alvarado L."/>
            <person name="Chapman S.B."/>
            <person name="Gainer-Dewar J."/>
            <person name="Goldberg J."/>
            <person name="Griggs A."/>
            <person name="Gujja S."/>
            <person name="Hansen M."/>
            <person name="Howarth C."/>
            <person name="Imamovic A."/>
            <person name="Larimer J."/>
            <person name="Murphy C."/>
            <person name="Naylor J."/>
            <person name="Pearson M."/>
            <person name="Priest M."/>
            <person name="Roberts A."/>
            <person name="Saif S."/>
            <person name="Shea T."/>
            <person name="Sykes S."/>
            <person name="Wortman J."/>
            <person name="Nusbaum C."/>
            <person name="Birren B."/>
        </authorList>
    </citation>
    <scope>NUCLEOTIDE SEQUENCE [LARGE SCALE GENOMIC DNA]</scope>
    <source>
        <strain evidence="1">CA1280</strain>
    </source>
</reference>
<accession>A0A0D0VEA3</accession>
<name>A0A0D0VEA3_CRYGA</name>
<dbReference type="EMBL" id="KN847986">
    <property type="protein sequence ID" value="KIR45846.1"/>
    <property type="molecule type" value="Genomic_DNA"/>
</dbReference>
<gene>
    <name evidence="1" type="ORF">I312_04816</name>
</gene>